<dbReference type="InterPro" id="IPR036388">
    <property type="entry name" value="WH-like_DNA-bd_sf"/>
</dbReference>
<dbReference type="InterPro" id="IPR051797">
    <property type="entry name" value="TrmB-like"/>
</dbReference>
<evidence type="ECO:0000313" key="2">
    <source>
        <dbReference type="EMBL" id="OGH78748.1"/>
    </source>
</evidence>
<reference evidence="2 3" key="1">
    <citation type="journal article" date="2016" name="Nat. Commun.">
        <title>Thousands of microbial genomes shed light on interconnected biogeochemical processes in an aquifer system.</title>
        <authorList>
            <person name="Anantharaman K."/>
            <person name="Brown C.T."/>
            <person name="Hug L.A."/>
            <person name="Sharon I."/>
            <person name="Castelle C.J."/>
            <person name="Probst A.J."/>
            <person name="Thomas B.C."/>
            <person name="Singh A."/>
            <person name="Wilkins M.J."/>
            <person name="Karaoz U."/>
            <person name="Brodie E.L."/>
            <person name="Williams K.H."/>
            <person name="Hubbard S.S."/>
            <person name="Banfield J.F."/>
        </authorList>
    </citation>
    <scope>NUCLEOTIDE SEQUENCE [LARGE SCALE GENOMIC DNA]</scope>
</reference>
<accession>A0A1F6N4S5</accession>
<evidence type="ECO:0000259" key="1">
    <source>
        <dbReference type="Pfam" id="PF01978"/>
    </source>
</evidence>
<dbReference type="PANTHER" id="PTHR34293:SF1">
    <property type="entry name" value="HTH-TYPE TRANSCRIPTIONAL REGULATOR TRMBL2"/>
    <property type="match status" value="1"/>
</dbReference>
<dbReference type="AlphaFoldDB" id="A0A1F6N4S5"/>
<proteinExistence type="predicted"/>
<comment type="caution">
    <text evidence="2">The sequence shown here is derived from an EMBL/GenBank/DDBJ whole genome shotgun (WGS) entry which is preliminary data.</text>
</comment>
<dbReference type="Gene3D" id="1.10.10.10">
    <property type="entry name" value="Winged helix-like DNA-binding domain superfamily/Winged helix DNA-binding domain"/>
    <property type="match status" value="1"/>
</dbReference>
<gene>
    <name evidence="2" type="ORF">A2983_04600</name>
</gene>
<organism evidence="2 3">
    <name type="scientific">Candidatus Magasanikbacteria bacterium RIFCSPLOWO2_01_FULL_40_15</name>
    <dbReference type="NCBI Taxonomy" id="1798686"/>
    <lineage>
        <taxon>Bacteria</taxon>
        <taxon>Candidatus Magasanikiibacteriota</taxon>
    </lineage>
</organism>
<dbReference type="Pfam" id="PF01978">
    <property type="entry name" value="TrmB"/>
    <property type="match status" value="1"/>
</dbReference>
<dbReference type="SUPFAM" id="SSF46785">
    <property type="entry name" value="Winged helix' DNA-binding domain"/>
    <property type="match status" value="1"/>
</dbReference>
<dbReference type="Proteomes" id="UP000177040">
    <property type="component" value="Unassembled WGS sequence"/>
</dbReference>
<protein>
    <recommendedName>
        <fullName evidence="1">Transcription regulator TrmB N-terminal domain-containing protein</fullName>
    </recommendedName>
</protein>
<evidence type="ECO:0000313" key="3">
    <source>
        <dbReference type="Proteomes" id="UP000177040"/>
    </source>
</evidence>
<dbReference type="InterPro" id="IPR036390">
    <property type="entry name" value="WH_DNA-bd_sf"/>
</dbReference>
<dbReference type="EMBL" id="MFQH01000003">
    <property type="protein sequence ID" value="OGH78748.1"/>
    <property type="molecule type" value="Genomic_DNA"/>
</dbReference>
<dbReference type="PANTHER" id="PTHR34293">
    <property type="entry name" value="HTH-TYPE TRANSCRIPTIONAL REGULATOR TRMBL2"/>
    <property type="match status" value="1"/>
</dbReference>
<sequence>MKNELLKKIGFSDKTAQVYMGILQLGPSSVRNLAEFCGLNRGSTYDSLKWLGDRGLVSFYEKKSKQHFVAESPARLRSLIKEETHNLEQASLELERSVPELEALYNRGGDRPIARYFSSIELPAILNDVLLTCEQSQEPKYRAYSTEGIRDHLYANFSTFSDVRVAKNISVRVIALGEGGELRGLDERKWLSAPETKPTYIILYPSKAAYISLNVQNEAVGVVIENDGVYETQVHIFDALWKTL</sequence>
<dbReference type="InterPro" id="IPR002831">
    <property type="entry name" value="Tscrpt_reg_TrmB_N"/>
</dbReference>
<feature type="domain" description="Transcription regulator TrmB N-terminal" evidence="1">
    <location>
        <begin position="6"/>
        <end position="68"/>
    </location>
</feature>
<name>A0A1F6N4S5_9BACT</name>